<feature type="domain" description="Flagellin C-terminal" evidence="6">
    <location>
        <begin position="1140"/>
        <end position="1223"/>
    </location>
</feature>
<comment type="caution">
    <text evidence="7">The sequence shown here is derived from an EMBL/GenBank/DDBJ whole genome shotgun (WGS) entry which is preliminary data.</text>
</comment>
<dbReference type="InterPro" id="IPR046358">
    <property type="entry name" value="Flagellin_C"/>
</dbReference>
<dbReference type="OrthoDB" id="9796789at2"/>
<evidence type="ECO:0000313" key="8">
    <source>
        <dbReference type="Proteomes" id="UP000297475"/>
    </source>
</evidence>
<dbReference type="Pfam" id="PF00700">
    <property type="entry name" value="Flagellin_C"/>
    <property type="match status" value="1"/>
</dbReference>
<organism evidence="7 8">
    <name type="scientific">Natronospirillum operosum</name>
    <dbReference type="NCBI Taxonomy" id="2759953"/>
    <lineage>
        <taxon>Bacteria</taxon>
        <taxon>Pseudomonadati</taxon>
        <taxon>Pseudomonadota</taxon>
        <taxon>Gammaproteobacteria</taxon>
        <taxon>Oceanospirillales</taxon>
        <taxon>Natronospirillaceae</taxon>
        <taxon>Natronospirillum</taxon>
    </lineage>
</organism>
<dbReference type="PANTHER" id="PTHR42792:SF2">
    <property type="entry name" value="FLAGELLIN"/>
    <property type="match status" value="1"/>
</dbReference>
<keyword evidence="8" id="KW-1185">Reference proteome</keyword>
<dbReference type="Proteomes" id="UP000297475">
    <property type="component" value="Unassembled WGS sequence"/>
</dbReference>
<dbReference type="Gene3D" id="6.10.280.190">
    <property type="match status" value="1"/>
</dbReference>
<evidence type="ECO:0000256" key="2">
    <source>
        <dbReference type="ARBA" id="ARBA00022525"/>
    </source>
</evidence>
<protein>
    <recommendedName>
        <fullName evidence="4">Flagellin</fullName>
    </recommendedName>
</protein>
<dbReference type="RefSeq" id="WP_135480707.1">
    <property type="nucleotide sequence ID" value="NZ_SRMF01000001.1"/>
</dbReference>
<proteinExistence type="inferred from homology"/>
<comment type="similarity">
    <text evidence="1 4">Belongs to the bacterial flagellin family.</text>
</comment>
<dbReference type="EMBL" id="SRMF01000001">
    <property type="protein sequence ID" value="TGG95217.1"/>
    <property type="molecule type" value="Genomic_DNA"/>
</dbReference>
<dbReference type="GO" id="GO:0005198">
    <property type="term" value="F:structural molecule activity"/>
    <property type="evidence" value="ECO:0007669"/>
    <property type="project" value="UniProtKB-UniRule"/>
</dbReference>
<feature type="domain" description="Flagellin N-terminal" evidence="5">
    <location>
        <begin position="5"/>
        <end position="142"/>
    </location>
</feature>
<dbReference type="PANTHER" id="PTHR42792">
    <property type="entry name" value="FLAGELLIN"/>
    <property type="match status" value="1"/>
</dbReference>
<sequence>MAQIINTNIASLNAQRNLSNSGQANATALERLSSGLRINSAKDDAAGLAISTRFESQTRGLGQAIRNAGDGVSLAQTAEGSLGTITDNLQRMRELAVQSANGTNSDDDRIALQAEVTQLVAEIQRTAEETDFNGRNLFDGSFEGIFQIGANAGQTVGVSIGELTTTKLGAAEAVGVSAIGSGEALSNGDLSINGVAIEASRSADDPSSVVNAAASAIAKVAAINDKSSETGVTAKVNANVAAGVGMEPANTTGTLTLNGVEISLATGGVNAADDRSAVISAINAKADQTGVTAVSAGDAGGVELVAEDGRNITVDLDGGLTEEATGLKEGTSYGGYTLISNDGSNITISGGDGTGTGDIANSGLVAGTYGGREATLNSGVRNAETLTEQTQGTFTTGMFGDLTGTQINATNLAFDVALDGEGFQTFHLDPDSDVGSGAGVYDDVEQFADQINAALANTDITQNDVFRNDDDEPLFEAVANTADGTITFRSLADGDGSTIVARSGSIDIPGGFQFADGIDGGEFNRVQFDFVFDGVNEFDTDGNTALEFDYTGGAGGSDVFAIADDVYTSAEDFAAAVNAGIATSDAAGELEATVSSDGTRVYITALDDAIDNIAIGADTDIETYDLFDWIQHQESGDLVITDVAAFTTAANNDGFVGLTVDGNALGDLEFDGTTFSGNAADFADELQTFLDDQVAGSGITVTAVGDQVVLSSDGDPDAAGYGVQMGLPNDPTVDPVIGNDGAVVAVTTLADVELDDRAGVAQTSAYAVDSDGNFISADGNDIDAQLNPLVIETGVNDTFRINVDDGGFETLTLAAGTLNNMDDLLGAVEDAIAASPYDGDVSVALNGTGDALVFTSATEDADSQVRLQNGTFAVSGTFQNGANLVEEGQIPRLNNGDLEINGVSIRAAIAEDDRASDGTALSSDVAASGIATAAAINAASGSTGVTAEVNATRLNGGDGTAAGAADVGSSGSIFINGVETAGLNITGDEDVDRQAAINAINAISGRTGVTAIDNGRTMTLEAADGRNLSVAINNNLEGNSQLGLDSSDFGNSIGLSSTIVGVGEGDISGTETYAEVAATTYSTVKLSSAGAIEISSGSSGAEALEALGLQVGTFGGGESGAFISDLDISTFEGAQEAIVSIDNALSTVSAVRADLGAIQNRFESTISNLEITRENLTAANSRIRDADFAAESAELSRTQVLQQAGISILAQANQRPQQALTLLG</sequence>
<dbReference type="AlphaFoldDB" id="A0A4Z0WGY4"/>
<comment type="function">
    <text evidence="4">Flagellin is the subunit protein which polymerizes to form the filaments of bacterial flagella.</text>
</comment>
<evidence type="ECO:0000256" key="3">
    <source>
        <dbReference type="ARBA" id="ARBA00023143"/>
    </source>
</evidence>
<gene>
    <name evidence="7" type="ORF">E4656_02000</name>
</gene>
<name>A0A4Z0WGY4_9GAMM</name>
<evidence type="ECO:0000259" key="5">
    <source>
        <dbReference type="Pfam" id="PF00669"/>
    </source>
</evidence>
<comment type="subcellular location">
    <subcellularLocation>
        <location evidence="4">Secreted</location>
    </subcellularLocation>
    <subcellularLocation>
        <location evidence="4">Bacterial flagellum</location>
    </subcellularLocation>
</comment>
<evidence type="ECO:0000259" key="6">
    <source>
        <dbReference type="Pfam" id="PF00700"/>
    </source>
</evidence>
<keyword evidence="3 4" id="KW-0975">Bacterial flagellum</keyword>
<dbReference type="InterPro" id="IPR001029">
    <property type="entry name" value="Flagellin_N"/>
</dbReference>
<dbReference type="Gene3D" id="3.30.70.2120">
    <property type="match status" value="2"/>
</dbReference>
<dbReference type="Pfam" id="PF00669">
    <property type="entry name" value="Flagellin_N"/>
    <property type="match status" value="1"/>
</dbReference>
<evidence type="ECO:0000256" key="1">
    <source>
        <dbReference type="ARBA" id="ARBA00005709"/>
    </source>
</evidence>
<dbReference type="GO" id="GO:0005576">
    <property type="term" value="C:extracellular region"/>
    <property type="evidence" value="ECO:0007669"/>
    <property type="project" value="UniProtKB-SubCell"/>
</dbReference>
<keyword evidence="2 4" id="KW-0964">Secreted</keyword>
<dbReference type="GO" id="GO:0009288">
    <property type="term" value="C:bacterial-type flagellum"/>
    <property type="evidence" value="ECO:0007669"/>
    <property type="project" value="UniProtKB-SubCell"/>
</dbReference>
<evidence type="ECO:0000313" key="7">
    <source>
        <dbReference type="EMBL" id="TGG95217.1"/>
    </source>
</evidence>
<dbReference type="SUPFAM" id="SSF64518">
    <property type="entry name" value="Phase 1 flagellin"/>
    <property type="match status" value="2"/>
</dbReference>
<evidence type="ECO:0000256" key="4">
    <source>
        <dbReference type="RuleBase" id="RU362073"/>
    </source>
</evidence>
<accession>A0A4Z0WGY4</accession>
<dbReference type="InterPro" id="IPR001492">
    <property type="entry name" value="Flagellin"/>
</dbReference>
<dbReference type="Gene3D" id="1.20.1330.10">
    <property type="entry name" value="f41 fragment of flagellin, N-terminal domain"/>
    <property type="match status" value="2"/>
</dbReference>
<dbReference type="PRINTS" id="PR00207">
    <property type="entry name" value="FLAGELLIN"/>
</dbReference>
<reference evidence="7 8" key="1">
    <citation type="submission" date="2019-04" db="EMBL/GenBank/DDBJ databases">
        <title>Natronospirillum operosus gen. nov., sp. nov., a haloalkaliphilic satellite isolated from decaying biomass of laboratory culture of cyanobacterium Geitlerinema sp. and proposal of Natronospirillaceae fam. nov. and Saccharospirillaceae fam. nov.</title>
        <authorList>
            <person name="Kevbrin V."/>
            <person name="Boltyanskaya Y."/>
            <person name="Koziaeva V."/>
            <person name="Grouzdev D.S."/>
            <person name="Park M."/>
            <person name="Cho J."/>
        </authorList>
    </citation>
    <scope>NUCLEOTIDE SEQUENCE [LARGE SCALE GENOMIC DNA]</scope>
    <source>
        <strain evidence="7 8">G-116</strain>
    </source>
</reference>